<evidence type="ECO:0000256" key="5">
    <source>
        <dbReference type="ARBA" id="ARBA00022729"/>
    </source>
</evidence>
<evidence type="ECO:0000259" key="10">
    <source>
        <dbReference type="PROSITE" id="PS51767"/>
    </source>
</evidence>
<dbReference type="SUPFAM" id="SSF50630">
    <property type="entry name" value="Acid proteases"/>
    <property type="match status" value="1"/>
</dbReference>
<proteinExistence type="inferred from homology"/>
<accession>A0A2P5FA35</accession>
<keyword evidence="12" id="KW-1185">Reference proteome</keyword>
<evidence type="ECO:0000313" key="11">
    <source>
        <dbReference type="EMBL" id="PON94650.1"/>
    </source>
</evidence>
<comment type="caution">
    <text evidence="11">The sequence shown here is derived from an EMBL/GenBank/DDBJ whole genome shotgun (WGS) entry which is preliminary data.</text>
</comment>
<dbReference type="PROSITE" id="PS00141">
    <property type="entry name" value="ASP_PROTEASE"/>
    <property type="match status" value="1"/>
</dbReference>
<evidence type="ECO:0000256" key="2">
    <source>
        <dbReference type="ARBA" id="ARBA00007447"/>
    </source>
</evidence>
<evidence type="ECO:0000256" key="4">
    <source>
        <dbReference type="ARBA" id="ARBA00022670"/>
    </source>
</evidence>
<evidence type="ECO:0000256" key="1">
    <source>
        <dbReference type="ARBA" id="ARBA00004613"/>
    </source>
</evidence>
<reference evidence="12" key="1">
    <citation type="submission" date="2016-06" db="EMBL/GenBank/DDBJ databases">
        <title>Parallel loss of symbiosis genes in relatives of nitrogen-fixing non-legume Parasponia.</title>
        <authorList>
            <person name="Van Velzen R."/>
            <person name="Holmer R."/>
            <person name="Bu F."/>
            <person name="Rutten L."/>
            <person name="Van Zeijl A."/>
            <person name="Liu W."/>
            <person name="Santuari L."/>
            <person name="Cao Q."/>
            <person name="Sharma T."/>
            <person name="Shen D."/>
            <person name="Roswanjaya Y."/>
            <person name="Wardhani T."/>
            <person name="Kalhor M.S."/>
            <person name="Jansen J."/>
            <person name="Van den Hoogen J."/>
            <person name="Gungor B."/>
            <person name="Hartog M."/>
            <person name="Hontelez J."/>
            <person name="Verver J."/>
            <person name="Yang W.-C."/>
            <person name="Schijlen E."/>
            <person name="Repin R."/>
            <person name="Schilthuizen M."/>
            <person name="Schranz E."/>
            <person name="Heidstra R."/>
            <person name="Miyata K."/>
            <person name="Fedorova E."/>
            <person name="Kohlen W."/>
            <person name="Bisseling T."/>
            <person name="Smit S."/>
            <person name="Geurts R."/>
        </authorList>
    </citation>
    <scope>NUCLEOTIDE SEQUENCE [LARGE SCALE GENOMIC DNA]</scope>
    <source>
        <strain evidence="12">cv. RG33-2</strain>
    </source>
</reference>
<sequence length="450" mass="48468">MAVNCESYHLDRFALVCLIVLLPRLSFSTRALSPTTGFSVDLIQRDSPFSHTYNPTISNFDRLHNSFRRSFSRLGRYKSTLALSQKTLIQSRIIPSEGEYLMNVSIGTPPVVLLGIADTGSDLIWTQCKPCTQCFKQIPTIFDPKKSSTYHEIPCDAKPCGELYQSTCGSEHDTCEYSYSYGDRSFTKGNLAAETLVVGSASLPKVLFGCGHENGGTFDESGSGLIGLGGGPLSLVSQLGNSIGGKFSYCLVPLSAESYVTSKISFGSAGVVSGSRVVSTPLAQNRDPETFYYLTLEAISVGKKRLVYEGTNYPSPKAGVAANEGNIIIDSGTTLTFLPAGFYDDLVSALEEAIDAEKVSDPRGVLSLCFRESSTISVPTITAHFTGADVVLQPLNTFAKLEDDLFCFTMVSSNDLAIFGNLAQMNFLVGYDLQGGTVSFKPTDCSSQTI</sequence>
<dbReference type="GO" id="GO:0004190">
    <property type="term" value="F:aspartic-type endopeptidase activity"/>
    <property type="evidence" value="ECO:0007669"/>
    <property type="project" value="UniProtKB-KW"/>
</dbReference>
<dbReference type="InterPro" id="IPR032799">
    <property type="entry name" value="TAXi_C"/>
</dbReference>
<name>A0A2P5FA35_TREOI</name>
<dbReference type="FunFam" id="2.40.70.10:FF:000016">
    <property type="entry name" value="Probable aspartic protease At2g35615"/>
    <property type="match status" value="1"/>
</dbReference>
<dbReference type="STRING" id="63057.A0A2P5FA35"/>
<dbReference type="Pfam" id="PF14543">
    <property type="entry name" value="TAXi_N"/>
    <property type="match status" value="1"/>
</dbReference>
<dbReference type="InterPro" id="IPR051708">
    <property type="entry name" value="Plant_Aspart_Prot_A1"/>
</dbReference>
<dbReference type="InParanoid" id="A0A2P5FA35"/>
<evidence type="ECO:0000313" key="12">
    <source>
        <dbReference type="Proteomes" id="UP000237000"/>
    </source>
</evidence>
<dbReference type="InterPro" id="IPR001969">
    <property type="entry name" value="Aspartic_peptidase_AS"/>
</dbReference>
<dbReference type="FunCoup" id="A0A2P5FA35">
    <property type="interactions" value="3"/>
</dbReference>
<keyword evidence="7" id="KW-0378">Hydrolase</keyword>
<dbReference type="OrthoDB" id="2747330at2759"/>
<keyword evidence="6" id="KW-0064">Aspartyl protease</keyword>
<dbReference type="GO" id="GO:0005576">
    <property type="term" value="C:extracellular region"/>
    <property type="evidence" value="ECO:0007669"/>
    <property type="project" value="UniProtKB-SubCell"/>
</dbReference>
<keyword evidence="3" id="KW-0964">Secreted</keyword>
<keyword evidence="8" id="KW-0325">Glycoprotein</keyword>
<dbReference type="InterPro" id="IPR034161">
    <property type="entry name" value="Pepsin-like_plant"/>
</dbReference>
<keyword evidence="4" id="KW-0645">Protease</keyword>
<dbReference type="EMBL" id="JXTC01000049">
    <property type="protein sequence ID" value="PON94650.1"/>
    <property type="molecule type" value="Genomic_DNA"/>
</dbReference>
<feature type="chain" id="PRO_5015171588" evidence="9">
    <location>
        <begin position="32"/>
        <end position="450"/>
    </location>
</feature>
<dbReference type="PANTHER" id="PTHR47967">
    <property type="entry name" value="OS07G0603500 PROTEIN-RELATED"/>
    <property type="match status" value="1"/>
</dbReference>
<dbReference type="Pfam" id="PF14541">
    <property type="entry name" value="TAXi_C"/>
    <property type="match status" value="1"/>
</dbReference>
<keyword evidence="5 9" id="KW-0732">Signal</keyword>
<dbReference type="Gene3D" id="2.40.70.10">
    <property type="entry name" value="Acid Proteases"/>
    <property type="match status" value="2"/>
</dbReference>
<feature type="signal peptide" evidence="9">
    <location>
        <begin position="1"/>
        <end position="31"/>
    </location>
</feature>
<comment type="subcellular location">
    <subcellularLocation>
        <location evidence="1">Secreted</location>
    </subcellularLocation>
</comment>
<dbReference type="PANTHER" id="PTHR47967:SF128">
    <property type="entry name" value="ASPARTIC PROTEINASE CDR1-LIKE"/>
    <property type="match status" value="1"/>
</dbReference>
<evidence type="ECO:0000256" key="6">
    <source>
        <dbReference type="ARBA" id="ARBA00022750"/>
    </source>
</evidence>
<evidence type="ECO:0000256" key="9">
    <source>
        <dbReference type="SAM" id="SignalP"/>
    </source>
</evidence>
<dbReference type="FunFam" id="2.40.70.10:FF:000050">
    <property type="entry name" value="Aspartic proteinase CDR1"/>
    <property type="match status" value="1"/>
</dbReference>
<feature type="domain" description="Peptidase A1" evidence="10">
    <location>
        <begin position="100"/>
        <end position="441"/>
    </location>
</feature>
<evidence type="ECO:0000256" key="7">
    <source>
        <dbReference type="ARBA" id="ARBA00022801"/>
    </source>
</evidence>
<dbReference type="InterPro" id="IPR033121">
    <property type="entry name" value="PEPTIDASE_A1"/>
</dbReference>
<gene>
    <name evidence="11" type="ORF">TorRG33x02_094330</name>
</gene>
<dbReference type="GO" id="GO:0006508">
    <property type="term" value="P:proteolysis"/>
    <property type="evidence" value="ECO:0007669"/>
    <property type="project" value="UniProtKB-KW"/>
</dbReference>
<dbReference type="InterPro" id="IPR021109">
    <property type="entry name" value="Peptidase_aspartic_dom_sf"/>
</dbReference>
<evidence type="ECO:0000256" key="8">
    <source>
        <dbReference type="ARBA" id="ARBA00023180"/>
    </source>
</evidence>
<evidence type="ECO:0000256" key="3">
    <source>
        <dbReference type="ARBA" id="ARBA00022525"/>
    </source>
</evidence>
<dbReference type="InterPro" id="IPR032861">
    <property type="entry name" value="TAXi_N"/>
</dbReference>
<dbReference type="Proteomes" id="UP000237000">
    <property type="component" value="Unassembled WGS sequence"/>
</dbReference>
<dbReference type="AlphaFoldDB" id="A0A2P5FA35"/>
<comment type="similarity">
    <text evidence="2">Belongs to the peptidase A1 family.</text>
</comment>
<protein>
    <submittedName>
        <fullName evidence="11">Aspartic peptidase</fullName>
    </submittedName>
</protein>
<dbReference type="PROSITE" id="PS51767">
    <property type="entry name" value="PEPTIDASE_A1"/>
    <property type="match status" value="1"/>
</dbReference>
<organism evidence="11 12">
    <name type="scientific">Trema orientale</name>
    <name type="common">Charcoal tree</name>
    <name type="synonym">Celtis orientalis</name>
    <dbReference type="NCBI Taxonomy" id="63057"/>
    <lineage>
        <taxon>Eukaryota</taxon>
        <taxon>Viridiplantae</taxon>
        <taxon>Streptophyta</taxon>
        <taxon>Embryophyta</taxon>
        <taxon>Tracheophyta</taxon>
        <taxon>Spermatophyta</taxon>
        <taxon>Magnoliopsida</taxon>
        <taxon>eudicotyledons</taxon>
        <taxon>Gunneridae</taxon>
        <taxon>Pentapetalae</taxon>
        <taxon>rosids</taxon>
        <taxon>fabids</taxon>
        <taxon>Rosales</taxon>
        <taxon>Cannabaceae</taxon>
        <taxon>Trema</taxon>
    </lineage>
</organism>
<dbReference type="CDD" id="cd05476">
    <property type="entry name" value="pepsin_A_like_plant"/>
    <property type="match status" value="1"/>
</dbReference>